<feature type="region of interest" description="Disordered" evidence="1">
    <location>
        <begin position="1"/>
        <end position="37"/>
    </location>
</feature>
<name>A0A6J4I8F3_9ACTN</name>
<feature type="non-terminal residue" evidence="2">
    <location>
        <position position="64"/>
    </location>
</feature>
<dbReference type="AlphaFoldDB" id="A0A6J4I8F3"/>
<evidence type="ECO:0000313" key="2">
    <source>
        <dbReference type="EMBL" id="CAA9243223.1"/>
    </source>
</evidence>
<evidence type="ECO:0000256" key="1">
    <source>
        <dbReference type="SAM" id="MobiDB-lite"/>
    </source>
</evidence>
<sequence length="64" mass="7073">DSAREPATAPGLPEQDDRRRLRRHRPSLRTVPQRTAPGLRRVLRPAGAAVHRLHRAVGPRSGGL</sequence>
<proteinExistence type="predicted"/>
<gene>
    <name evidence="2" type="ORF">AVDCRST_MAG52-1756</name>
</gene>
<accession>A0A6J4I8F3</accession>
<feature type="non-terminal residue" evidence="2">
    <location>
        <position position="1"/>
    </location>
</feature>
<reference evidence="2" key="1">
    <citation type="submission" date="2020-02" db="EMBL/GenBank/DDBJ databases">
        <authorList>
            <person name="Meier V. D."/>
        </authorList>
    </citation>
    <scope>NUCLEOTIDE SEQUENCE</scope>
    <source>
        <strain evidence="2">AVDCRST_MAG52</strain>
    </source>
</reference>
<dbReference type="EMBL" id="CADCTN010000122">
    <property type="protein sequence ID" value="CAA9243223.1"/>
    <property type="molecule type" value="Genomic_DNA"/>
</dbReference>
<organism evidence="2">
    <name type="scientific">uncultured Blastococcus sp</name>
    <dbReference type="NCBI Taxonomy" id="217144"/>
    <lineage>
        <taxon>Bacteria</taxon>
        <taxon>Bacillati</taxon>
        <taxon>Actinomycetota</taxon>
        <taxon>Actinomycetes</taxon>
        <taxon>Geodermatophilales</taxon>
        <taxon>Geodermatophilaceae</taxon>
        <taxon>Blastococcus</taxon>
        <taxon>environmental samples</taxon>
    </lineage>
</organism>
<protein>
    <submittedName>
        <fullName evidence="2">Transcriptional regulator</fullName>
    </submittedName>
</protein>